<comment type="caution">
    <text evidence="5">The sequence shown here is derived from an EMBL/GenBank/DDBJ whole genome shotgun (WGS) entry which is preliminary data.</text>
</comment>
<dbReference type="PANTHER" id="PTHR43208:SF1">
    <property type="entry name" value="ABC TRANSPORTER SUBSTRATE-BINDING PROTEIN"/>
    <property type="match status" value="1"/>
</dbReference>
<proteinExistence type="predicted"/>
<evidence type="ECO:0000313" key="6">
    <source>
        <dbReference type="Proteomes" id="UP000614469"/>
    </source>
</evidence>
<dbReference type="Gene3D" id="3.40.50.2300">
    <property type="match status" value="2"/>
</dbReference>
<organism evidence="5 6">
    <name type="scientific">Candidatus Desulfolinea nitratireducens</name>
    <dbReference type="NCBI Taxonomy" id="2841698"/>
    <lineage>
        <taxon>Bacteria</taxon>
        <taxon>Bacillati</taxon>
        <taxon>Chloroflexota</taxon>
        <taxon>Anaerolineae</taxon>
        <taxon>Anaerolineales</taxon>
        <taxon>Anaerolineales incertae sedis</taxon>
        <taxon>Candidatus Desulfolinea</taxon>
    </lineage>
</organism>
<feature type="signal peptide" evidence="3">
    <location>
        <begin position="1"/>
        <end position="25"/>
    </location>
</feature>
<accession>A0A8J6TF69</accession>
<dbReference type="InterPro" id="IPR003760">
    <property type="entry name" value="PnrA-like"/>
</dbReference>
<feature type="chain" id="PRO_5035299466" evidence="3">
    <location>
        <begin position="26"/>
        <end position="360"/>
    </location>
</feature>
<evidence type="ECO:0000256" key="2">
    <source>
        <dbReference type="SAM" id="MobiDB-lite"/>
    </source>
</evidence>
<evidence type="ECO:0000259" key="4">
    <source>
        <dbReference type="Pfam" id="PF02608"/>
    </source>
</evidence>
<dbReference type="EMBL" id="JACNJN010000108">
    <property type="protein sequence ID" value="MBC8335398.1"/>
    <property type="molecule type" value="Genomic_DNA"/>
</dbReference>
<dbReference type="GO" id="GO:0005886">
    <property type="term" value="C:plasma membrane"/>
    <property type="evidence" value="ECO:0007669"/>
    <property type="project" value="InterPro"/>
</dbReference>
<name>A0A8J6TF69_9CHLR</name>
<evidence type="ECO:0000256" key="1">
    <source>
        <dbReference type="ARBA" id="ARBA00022729"/>
    </source>
</evidence>
<sequence>MKRNLILVLVLALALVLSACGGAPAEEPAAPVAEEPAAPAEEPAAPAEEPAAEEMMEAFKVAIIMPSSITDLAFSQSMFDALLAVQAEMGGEEAMEIVYSEGMFVVDDAAAAIRDYASEGYNLVIAHGSQYGSSLQEIAPDFPETSFAWGTTLNTFSDDGITNVFAYEANSQEGGYVNGVIAASLSEAGVIGVVGPIEAGDASLYVKGFVAGAEATNPDVVVNVNWIGSFSDVALASEAASTHVAAGADVLTGTAQMVVGAIGVAEENGALWFGTQSSQTSLAPDIVVANQVYDWSVVLDEILALIHEGTYGGEAYTITLANGGLVMDYNSGYTLPDDVKALADAAVAGIIDGSIVIPVE</sequence>
<keyword evidence="1 3" id="KW-0732">Signal</keyword>
<feature type="domain" description="ABC transporter substrate-binding protein PnrA-like" evidence="4">
    <location>
        <begin position="60"/>
        <end position="332"/>
    </location>
</feature>
<dbReference type="PANTHER" id="PTHR43208">
    <property type="entry name" value="ABC TRANSPORTER SUBSTRATE-BINDING PROTEIN"/>
    <property type="match status" value="1"/>
</dbReference>
<feature type="compositionally biased region" description="Low complexity" evidence="2">
    <location>
        <begin position="27"/>
        <end position="49"/>
    </location>
</feature>
<protein>
    <submittedName>
        <fullName evidence="5">BMP family protein</fullName>
    </submittedName>
</protein>
<reference evidence="5 6" key="1">
    <citation type="submission" date="2020-08" db="EMBL/GenBank/DDBJ databases">
        <title>Bridging the membrane lipid divide: bacteria of the FCB group superphylum have the potential to synthesize archaeal ether lipids.</title>
        <authorList>
            <person name="Villanueva L."/>
            <person name="Von Meijenfeldt F.A.B."/>
            <person name="Westbye A.B."/>
            <person name="Yadav S."/>
            <person name="Hopmans E.C."/>
            <person name="Dutilh B.E."/>
            <person name="Sinninghe Damste J.S."/>
        </authorList>
    </citation>
    <scope>NUCLEOTIDE SEQUENCE [LARGE SCALE GENOMIC DNA]</scope>
    <source>
        <strain evidence="5">NIOZ-UU36</strain>
    </source>
</reference>
<dbReference type="AlphaFoldDB" id="A0A8J6TF69"/>
<dbReference type="Pfam" id="PF02608">
    <property type="entry name" value="Bmp"/>
    <property type="match status" value="1"/>
</dbReference>
<evidence type="ECO:0000313" key="5">
    <source>
        <dbReference type="EMBL" id="MBC8335398.1"/>
    </source>
</evidence>
<evidence type="ECO:0000256" key="3">
    <source>
        <dbReference type="SAM" id="SignalP"/>
    </source>
</evidence>
<gene>
    <name evidence="5" type="ORF">H8E29_09050</name>
</gene>
<dbReference type="InterPro" id="IPR052910">
    <property type="entry name" value="ABC-Purine-Binding"/>
</dbReference>
<feature type="region of interest" description="Disordered" evidence="2">
    <location>
        <begin position="27"/>
        <end position="51"/>
    </location>
</feature>
<dbReference type="CDD" id="cd06304">
    <property type="entry name" value="PBP1_BmpA_Med_PnrA-like"/>
    <property type="match status" value="1"/>
</dbReference>
<dbReference type="Proteomes" id="UP000614469">
    <property type="component" value="Unassembled WGS sequence"/>
</dbReference>
<dbReference type="PROSITE" id="PS51257">
    <property type="entry name" value="PROKAR_LIPOPROTEIN"/>
    <property type="match status" value="1"/>
</dbReference>